<dbReference type="EMBL" id="MU393503">
    <property type="protein sequence ID" value="KAI4863461.1"/>
    <property type="molecule type" value="Genomic_DNA"/>
</dbReference>
<reference evidence="1 2" key="1">
    <citation type="journal article" date="2022" name="New Phytol.">
        <title>Ecological generalism drives hyperdiversity of secondary metabolite gene clusters in xylarialean endophytes.</title>
        <authorList>
            <person name="Franco M.E.E."/>
            <person name="Wisecaver J.H."/>
            <person name="Arnold A.E."/>
            <person name="Ju Y.M."/>
            <person name="Slot J.C."/>
            <person name="Ahrendt S."/>
            <person name="Moore L.P."/>
            <person name="Eastman K.E."/>
            <person name="Scott K."/>
            <person name="Konkel Z."/>
            <person name="Mondo S.J."/>
            <person name="Kuo A."/>
            <person name="Hayes R.D."/>
            <person name="Haridas S."/>
            <person name="Andreopoulos B."/>
            <person name="Riley R."/>
            <person name="LaButti K."/>
            <person name="Pangilinan J."/>
            <person name="Lipzen A."/>
            <person name="Amirebrahimi M."/>
            <person name="Yan J."/>
            <person name="Adam C."/>
            <person name="Keymanesh K."/>
            <person name="Ng V."/>
            <person name="Louie K."/>
            <person name="Northen T."/>
            <person name="Drula E."/>
            <person name="Henrissat B."/>
            <person name="Hsieh H.M."/>
            <person name="Youens-Clark K."/>
            <person name="Lutzoni F."/>
            <person name="Miadlikowska J."/>
            <person name="Eastwood D.C."/>
            <person name="Hamelin R.C."/>
            <person name="Grigoriev I.V."/>
            <person name="U'Ren J.M."/>
        </authorList>
    </citation>
    <scope>NUCLEOTIDE SEQUENCE [LARGE SCALE GENOMIC DNA]</scope>
    <source>
        <strain evidence="1 2">CBS 119005</strain>
    </source>
</reference>
<accession>A0ACB9YW91</accession>
<evidence type="ECO:0000313" key="2">
    <source>
        <dbReference type="Proteomes" id="UP001497700"/>
    </source>
</evidence>
<protein>
    <submittedName>
        <fullName evidence="1">Uncharacterized protein</fullName>
    </submittedName>
</protein>
<name>A0ACB9YW91_9PEZI</name>
<sequence length="604" mass="68571">MEQLTHSKPKLSRTSTHKVRSGCVTCKKRHIKCDETRPFCNNCLKSRGQCEGYVIVPRKRPSSPVQVRWDTRQLVRSASPPMQLQLDPDSLDFQDAKGMLYFQEFIKLVQGRWITSVGCGDLWSLLPQLAFTDGTIRSAAIAVGALSLWHRQSTHESLRTITVPTLPKVERDTHYFYAVAYYCRSLKLQGQQASARDAMFLSLLGLMFETLRGGKRAALSHVNHGLAMLLDLLTGEDADRRIADLAPSPTPLLEAVTNIFVPLAMQARTVLHDRVGNGPPLPSLARGLRSRKQTMESFMILLSQLTRSTASMDRIPAVFNDLGEFEEYWAAAQRAQIIMASVMVEVMRSSGAFASKDEDIVKKFYTALLGDGRITEFCENSGKVMQKLDAAFMPLFNRIIMSDAESPAYLRAIHLRLEYLGVYIFDNPPQLLDVAILQSRTPLFREYLSLADVALRIAKQEIKNPAHQLSLQCGLAWTLMITSFFCRDPLARDEAMWMLKDYPGQDGLWDTRSLYLLALRNRDVEQINATEGTPTEQWERLWRREFVFEDSGNRILFRYFDKDEGEWKLVEEVAEVQGDSEDVHWKRQPLTGSGGLLMVDLYVT</sequence>
<keyword evidence="2" id="KW-1185">Reference proteome</keyword>
<gene>
    <name evidence="1" type="ORF">F4820DRAFT_459479</name>
</gene>
<evidence type="ECO:0000313" key="1">
    <source>
        <dbReference type="EMBL" id="KAI4863461.1"/>
    </source>
</evidence>
<dbReference type="Proteomes" id="UP001497700">
    <property type="component" value="Unassembled WGS sequence"/>
</dbReference>
<proteinExistence type="predicted"/>
<organism evidence="1 2">
    <name type="scientific">Hypoxylon rubiginosum</name>
    <dbReference type="NCBI Taxonomy" id="110542"/>
    <lineage>
        <taxon>Eukaryota</taxon>
        <taxon>Fungi</taxon>
        <taxon>Dikarya</taxon>
        <taxon>Ascomycota</taxon>
        <taxon>Pezizomycotina</taxon>
        <taxon>Sordariomycetes</taxon>
        <taxon>Xylariomycetidae</taxon>
        <taxon>Xylariales</taxon>
        <taxon>Hypoxylaceae</taxon>
        <taxon>Hypoxylon</taxon>
    </lineage>
</organism>
<comment type="caution">
    <text evidence="1">The sequence shown here is derived from an EMBL/GenBank/DDBJ whole genome shotgun (WGS) entry which is preliminary data.</text>
</comment>